<proteinExistence type="predicted"/>
<protein>
    <recommendedName>
        <fullName evidence="4">DUF3093 domain-containing protein</fullName>
    </recommendedName>
</protein>
<evidence type="ECO:0008006" key="4">
    <source>
        <dbReference type="Google" id="ProtNLM"/>
    </source>
</evidence>
<evidence type="ECO:0000313" key="3">
    <source>
        <dbReference type="Proteomes" id="UP000192801"/>
    </source>
</evidence>
<keyword evidence="1" id="KW-1133">Transmembrane helix</keyword>
<evidence type="ECO:0000256" key="1">
    <source>
        <dbReference type="SAM" id="Phobius"/>
    </source>
</evidence>
<accession>A0A1X0DJN0</accession>
<keyword evidence="1" id="KW-0472">Membrane</keyword>
<dbReference type="Proteomes" id="UP000192801">
    <property type="component" value="Unassembled WGS sequence"/>
</dbReference>
<gene>
    <name evidence="2" type="ORF">BST26_05020</name>
</gene>
<comment type="caution">
    <text evidence="2">The sequence shown here is derived from an EMBL/GenBank/DDBJ whole genome shotgun (WGS) entry which is preliminary data.</text>
</comment>
<dbReference type="RefSeq" id="WP_083029658.1">
    <property type="nucleotide sequence ID" value="NZ_AP022618.1"/>
</dbReference>
<dbReference type="STRING" id="444597.BST26_05020"/>
<feature type="transmembrane region" description="Helical" evidence="1">
    <location>
        <begin position="48"/>
        <end position="65"/>
    </location>
</feature>
<evidence type="ECO:0000313" key="2">
    <source>
        <dbReference type="EMBL" id="ORA72613.1"/>
    </source>
</evidence>
<feature type="transmembrane region" description="Helical" evidence="1">
    <location>
        <begin position="21"/>
        <end position="42"/>
    </location>
</feature>
<name>A0A1X0DJN0_9MYCO</name>
<sequence length="159" mass="17467">MSGTLMTTPTVRYRERLWVPLWWWPLGMGLTTLLALELNVALYTLPNWVGFAVLLPVAAVVLLWLGRHVVKVTATADGQAELWVDDAHLPTSAIERTAAVPASAKSAALGRQFDPAAFLAHRPWIGPMVLVVLDDPDDPTPYWLVSSRHPDRVVAALTV</sequence>
<dbReference type="Pfam" id="PF11292">
    <property type="entry name" value="DUF3093"/>
    <property type="match status" value="1"/>
</dbReference>
<reference evidence="2 3" key="1">
    <citation type="submission" date="2016-12" db="EMBL/GenBank/DDBJ databases">
        <title>The new phylogeny of genus Mycobacterium.</title>
        <authorList>
            <person name="Tortoli E."/>
            <person name="Trovato A."/>
            <person name="Cirillo D.M."/>
        </authorList>
    </citation>
    <scope>NUCLEOTIDE SEQUENCE [LARGE SCALE GENOMIC DNA]</scope>
    <source>
        <strain evidence="2 3">DSM 45130</strain>
    </source>
</reference>
<dbReference type="AlphaFoldDB" id="A0A1X0DJN0"/>
<dbReference type="InterPro" id="IPR021443">
    <property type="entry name" value="DUF3093"/>
</dbReference>
<organism evidence="2 3">
    <name type="scientific">Mycolicibacterium insubricum</name>
    <dbReference type="NCBI Taxonomy" id="444597"/>
    <lineage>
        <taxon>Bacteria</taxon>
        <taxon>Bacillati</taxon>
        <taxon>Actinomycetota</taxon>
        <taxon>Actinomycetes</taxon>
        <taxon>Mycobacteriales</taxon>
        <taxon>Mycobacteriaceae</taxon>
        <taxon>Mycolicibacterium</taxon>
    </lineage>
</organism>
<keyword evidence="1" id="KW-0812">Transmembrane</keyword>
<keyword evidence="3" id="KW-1185">Reference proteome</keyword>
<dbReference type="EMBL" id="MVHS01000007">
    <property type="protein sequence ID" value="ORA72613.1"/>
    <property type="molecule type" value="Genomic_DNA"/>
</dbReference>